<dbReference type="EMBL" id="LN829119">
    <property type="protein sequence ID" value="CPR18890.1"/>
    <property type="molecule type" value="Genomic_DNA"/>
</dbReference>
<dbReference type="AlphaFoldDB" id="A0A0D6JET1"/>
<gene>
    <name evidence="1" type="ORF">YBN1229_v1_1911</name>
</gene>
<organism evidence="1 2">
    <name type="scientific">Candidatus Filomicrobium marinum</name>
    <dbReference type="NCBI Taxonomy" id="1608628"/>
    <lineage>
        <taxon>Bacteria</taxon>
        <taxon>Pseudomonadati</taxon>
        <taxon>Pseudomonadota</taxon>
        <taxon>Alphaproteobacteria</taxon>
        <taxon>Hyphomicrobiales</taxon>
        <taxon>Hyphomicrobiaceae</taxon>
        <taxon>Filomicrobium</taxon>
    </lineage>
</organism>
<protein>
    <submittedName>
        <fullName evidence="1">Uncharacterized protein</fullName>
    </submittedName>
</protein>
<sequence>MFFSVSLALAGSVNRVAARIIPIDFDEPAHVLQPVQSTIFKFYRFVLTGKVCRGPFADIRGIGVRRI</sequence>
<evidence type="ECO:0000313" key="1">
    <source>
        <dbReference type="EMBL" id="CPR18890.1"/>
    </source>
</evidence>
<dbReference type="Proteomes" id="UP000033187">
    <property type="component" value="Chromosome 1"/>
</dbReference>
<keyword evidence="2" id="KW-1185">Reference proteome</keyword>
<accession>A0A0D6JET1</accession>
<reference evidence="2" key="1">
    <citation type="submission" date="2015-02" db="EMBL/GenBank/DDBJ databases">
        <authorList>
            <person name="Chooi Y.-H."/>
        </authorList>
    </citation>
    <scope>NUCLEOTIDE SEQUENCE [LARGE SCALE GENOMIC DNA]</scope>
    <source>
        <strain evidence="2">strain Y</strain>
    </source>
</reference>
<evidence type="ECO:0000313" key="2">
    <source>
        <dbReference type="Proteomes" id="UP000033187"/>
    </source>
</evidence>
<name>A0A0D6JET1_9HYPH</name>
<proteinExistence type="predicted"/>
<dbReference type="KEGG" id="fiy:BN1229_v1_1911"/>